<feature type="compositionally biased region" description="Basic and acidic residues" evidence="5">
    <location>
        <begin position="1543"/>
        <end position="1558"/>
    </location>
</feature>
<feature type="compositionally biased region" description="Low complexity" evidence="5">
    <location>
        <begin position="572"/>
        <end position="585"/>
    </location>
</feature>
<dbReference type="GO" id="GO:0005737">
    <property type="term" value="C:cytoplasm"/>
    <property type="evidence" value="ECO:0007669"/>
    <property type="project" value="UniProtKB-SubCell"/>
</dbReference>
<dbReference type="SUPFAM" id="SSF49447">
    <property type="entry name" value="Second domain of Mu2 adaptin subunit (ap50) of ap2 adaptor"/>
    <property type="match status" value="1"/>
</dbReference>
<keyword evidence="9" id="KW-1185">Reference proteome</keyword>
<feature type="region of interest" description="Disordered" evidence="5">
    <location>
        <begin position="669"/>
        <end position="689"/>
    </location>
</feature>
<feature type="compositionally biased region" description="Polar residues" evidence="5">
    <location>
        <begin position="482"/>
        <end position="492"/>
    </location>
</feature>
<dbReference type="Proteomes" id="UP001445076">
    <property type="component" value="Unassembled WGS sequence"/>
</dbReference>
<feature type="region of interest" description="Disordered" evidence="5">
    <location>
        <begin position="546"/>
        <end position="632"/>
    </location>
</feature>
<dbReference type="PROSITE" id="PS51070">
    <property type="entry name" value="SHD"/>
    <property type="match status" value="1"/>
</dbReference>
<dbReference type="CDD" id="cd22541">
    <property type="entry name" value="SP5_N"/>
    <property type="match status" value="1"/>
</dbReference>
<accession>A0AAW0X2C5</accession>
<dbReference type="GO" id="GO:0005643">
    <property type="term" value="C:nuclear pore"/>
    <property type="evidence" value="ECO:0007669"/>
    <property type="project" value="UniProtKB-ARBA"/>
</dbReference>
<feature type="compositionally biased region" description="Pro residues" evidence="5">
    <location>
        <begin position="278"/>
        <end position="290"/>
    </location>
</feature>
<feature type="compositionally biased region" description="Low complexity" evidence="5">
    <location>
        <begin position="890"/>
        <end position="899"/>
    </location>
</feature>
<dbReference type="GO" id="GO:0006897">
    <property type="term" value="P:endocytosis"/>
    <property type="evidence" value="ECO:0007669"/>
    <property type="project" value="UniProtKB-KW"/>
</dbReference>
<protein>
    <recommendedName>
        <fullName evidence="10">Protein stoned-B</fullName>
    </recommendedName>
</protein>
<evidence type="ECO:0008006" key="10">
    <source>
        <dbReference type="Google" id="ProtNLM"/>
    </source>
</evidence>
<dbReference type="FunFam" id="2.60.40.1170:FF:000022">
    <property type="entry name" value="AP-1 complex subunit mu"/>
    <property type="match status" value="1"/>
</dbReference>
<organism evidence="8 9">
    <name type="scientific">Cherax quadricarinatus</name>
    <name type="common">Australian red claw crayfish</name>
    <dbReference type="NCBI Taxonomy" id="27406"/>
    <lineage>
        <taxon>Eukaryota</taxon>
        <taxon>Metazoa</taxon>
        <taxon>Ecdysozoa</taxon>
        <taxon>Arthropoda</taxon>
        <taxon>Crustacea</taxon>
        <taxon>Multicrustacea</taxon>
        <taxon>Malacostraca</taxon>
        <taxon>Eumalacostraca</taxon>
        <taxon>Eucarida</taxon>
        <taxon>Decapoda</taxon>
        <taxon>Pleocyemata</taxon>
        <taxon>Astacidea</taxon>
        <taxon>Parastacoidea</taxon>
        <taxon>Parastacidae</taxon>
        <taxon>Cherax</taxon>
    </lineage>
</organism>
<feature type="region of interest" description="Disordered" evidence="5">
    <location>
        <begin position="1"/>
        <end position="20"/>
    </location>
</feature>
<dbReference type="InterPro" id="IPR050431">
    <property type="entry name" value="Adaptor_comp_med_subunit"/>
</dbReference>
<evidence type="ECO:0000256" key="3">
    <source>
        <dbReference type="ARBA" id="ARBA00022490"/>
    </source>
</evidence>
<dbReference type="InterPro" id="IPR012320">
    <property type="entry name" value="SHD_dom"/>
</dbReference>
<comment type="subcellular location">
    <subcellularLocation>
        <location evidence="1">Cytoplasm</location>
    </subcellularLocation>
</comment>
<feature type="region of interest" description="Disordered" evidence="5">
    <location>
        <begin position="1003"/>
        <end position="1032"/>
    </location>
</feature>
<feature type="region of interest" description="Disordered" evidence="5">
    <location>
        <begin position="880"/>
        <end position="899"/>
    </location>
</feature>
<feature type="compositionally biased region" description="Low complexity" evidence="5">
    <location>
        <begin position="971"/>
        <end position="982"/>
    </location>
</feature>
<feature type="region of interest" description="Disordered" evidence="5">
    <location>
        <begin position="312"/>
        <end position="346"/>
    </location>
</feature>
<evidence type="ECO:0000256" key="4">
    <source>
        <dbReference type="ARBA" id="ARBA00022583"/>
    </source>
</evidence>
<feature type="region of interest" description="Disordered" evidence="5">
    <location>
        <begin position="1535"/>
        <end position="1574"/>
    </location>
</feature>
<feature type="domain" description="SHD" evidence="6">
    <location>
        <begin position="1042"/>
        <end position="1213"/>
    </location>
</feature>
<dbReference type="PROSITE" id="PS51072">
    <property type="entry name" value="MHD"/>
    <property type="match status" value="1"/>
</dbReference>
<feature type="compositionally biased region" description="Polar residues" evidence="5">
    <location>
        <begin position="318"/>
        <end position="343"/>
    </location>
</feature>
<feature type="compositionally biased region" description="Basic and acidic residues" evidence="5">
    <location>
        <begin position="434"/>
        <end position="444"/>
    </location>
</feature>
<comment type="caution">
    <text evidence="8">The sequence shown here is derived from an EMBL/GenBank/DDBJ whole genome shotgun (WGS) entry which is preliminary data.</text>
</comment>
<feature type="region of interest" description="Disordered" evidence="5">
    <location>
        <begin position="905"/>
        <end position="989"/>
    </location>
</feature>
<gene>
    <name evidence="8" type="ORF">OTU49_003905</name>
</gene>
<dbReference type="EMBL" id="JARKIK010000039">
    <property type="protein sequence ID" value="KAK8738491.1"/>
    <property type="molecule type" value="Genomic_DNA"/>
</dbReference>
<feature type="compositionally biased region" description="Polar residues" evidence="5">
    <location>
        <begin position="1565"/>
        <end position="1574"/>
    </location>
</feature>
<name>A0AAW0X2C5_CHEQU</name>
<evidence type="ECO:0000313" key="8">
    <source>
        <dbReference type="EMBL" id="KAK8738491.1"/>
    </source>
</evidence>
<dbReference type="EMBL" id="JARKIK010000039">
    <property type="protein sequence ID" value="KAK8738489.1"/>
    <property type="molecule type" value="Genomic_DNA"/>
</dbReference>
<dbReference type="InterPro" id="IPR028565">
    <property type="entry name" value="MHD"/>
</dbReference>
<reference evidence="8 9" key="1">
    <citation type="journal article" date="2024" name="BMC Genomics">
        <title>Genome assembly of redclaw crayfish (Cherax quadricarinatus) provides insights into its immune adaptation and hypoxia tolerance.</title>
        <authorList>
            <person name="Liu Z."/>
            <person name="Zheng J."/>
            <person name="Li H."/>
            <person name="Fang K."/>
            <person name="Wang S."/>
            <person name="He J."/>
            <person name="Zhou D."/>
            <person name="Weng S."/>
            <person name="Chi M."/>
            <person name="Gu Z."/>
            <person name="He J."/>
            <person name="Li F."/>
            <person name="Wang M."/>
        </authorList>
    </citation>
    <scope>NUCLEOTIDE SEQUENCE [LARGE SCALE GENOMIC DNA]</scope>
    <source>
        <strain evidence="8">ZL_2023a</strain>
    </source>
</reference>
<evidence type="ECO:0000256" key="5">
    <source>
        <dbReference type="SAM" id="MobiDB-lite"/>
    </source>
</evidence>
<sequence>MDFGDNMKNPFLFDDPAPPTTVGDPAVNPFLMGGSFDYSEANYSGINPFSDQIDDSNAAAAGLFGDSMSYPTDMNPFGIVTSDVSHFGEAAPQIEEDIFGTPVSQVTHDSEDLFGSPTMPPTVSQVPPHPPVSPAVSQVTPHPPASPAVSQVAPHPPVPPAVSQMAQHPPVPPAVSQISHHPPIPPAMSQVAQHPPTSPAVSQMAQHPPVSPAVSQIAQHPPVSPAVSQMAQHPPVLPAVSQMAHHPPMPPARPPAPSSPIVDLMSDSPVVQDAPTAPGRPPPPRPPPPSKETKDLLQTVIGAMEATTDTLHEKLNKTRSPCPSPGSGTATSRSPTPDIQITSPKRDSDAFSAIFGQTIDMSDHEMDETKAAATAAPAPAPATSDEFDLFGDAQPLKQKTNQDILSLFNKPQQRPSPQVDLLSDDLLSSTVPAKDSEVDKDKTSDLLSGDPFDEKEPLDALSAEDVSKGQDLFTPSDKESVSSETPAVTETCLSIEAQGEPALVEESVSPEQISEKTDSEPTVIEATHQDTGEEANKIHVMEAEALDSSSANEEKVEAMEVFGSPEPAPPTVSSEHSNSPEVSSHLSTPVKPSHPEPVPEINSLEDQTKTDVVDAFGISDVPSSASEPKDNVTDAFGDSITFGETNAFAFPDAFVAPSKLDSGTALFGDTSSSLSNSTPNSDSLFGAPQAAPSAASLFGDISEPVPPPSPAISLFGDVTHPLPPDSPANSLFGDVAQPAPPASPAVGLFNNTSSTGSSGFDIFGSEAAPIPVPSGADSTGAALFGSTAPAPNVGMSLFGAGDEPSLDIFAESDGNTMVNPFAPPSIAPTAALTIGAAPTSTSGVKVATDEEFDAFSARFDSATGEEGDELHIDPFASTARAPSPWGETTGSAGAPADGFGFGDSAPFDAFLAMNEPPPPPQSTPRRAPRQTSADSDEGPMTVVIKPAGLEASGSSPRSVSPMPVLAPPPASAASTAFTDSTPRFNPFDRGADDVAEAVIDATARPGELERTDSQETPPTPLFEEDQSQPLEPYPRTQMPAPVWEMHLRQPNKKKITGQRFWKKVIVKLTEGAGLQLFNSIEDKDPFQELPLQACYSVSDIGAQQFDQFGKIFTVKVQYIFYKERPGVRPGQVSKAERLTTRISKFAHHAIAGDYEHVKEFASDVRKLGMPVEHAPQISQLLKLGTQNYEDLKVFASLVEEQLFILTVHRDRALNYKSEEVQLTAVDELYLEQDLKGVVHRMIARVRIFFLGFISGMPEVDLGINDMRKQGREVVGRHDIIPVITEEWIRLEAVEFHCCVNKEEFEKTQHIKFKPPDACYIELMRFRVRPPKNRELPLQVKTKVTIQGRRVDIFSEILVPGFSGRKLGQVPCEDVVVRFPLPECWIYMFRVEKHFRYGSVKSAHRRTGKVKGIERFMGTVETPESALMEVTSGQAKYEHQHRAIVWRMARLPKEGQGAYSTHSFTCRMTLTAFDQMPESLDKYCYLEFTMPATTVSHCVMRSVSVTSEEPPEKYVRYLSRHEYRIEMTFSSGSGPADYIAATMKDPEIQQKEEAARKQQEQQQQQNKESSSDDSS</sequence>
<comment type="similarity">
    <text evidence="2">Belongs to the Stoned B family.</text>
</comment>
<feature type="compositionally biased region" description="Pro residues" evidence="5">
    <location>
        <begin position="247"/>
        <end position="258"/>
    </location>
</feature>
<dbReference type="InterPro" id="IPR036168">
    <property type="entry name" value="AP2_Mu_C_sf"/>
</dbReference>
<evidence type="ECO:0000313" key="9">
    <source>
        <dbReference type="Proteomes" id="UP001445076"/>
    </source>
</evidence>
<evidence type="ECO:0000256" key="2">
    <source>
        <dbReference type="ARBA" id="ARBA00005579"/>
    </source>
</evidence>
<feature type="region of interest" description="Disordered" evidence="5">
    <location>
        <begin position="104"/>
        <end position="293"/>
    </location>
</feature>
<evidence type="ECO:0000259" key="7">
    <source>
        <dbReference type="PROSITE" id="PS51072"/>
    </source>
</evidence>
<dbReference type="Pfam" id="PF00928">
    <property type="entry name" value="Adap_comp_sub"/>
    <property type="match status" value="1"/>
</dbReference>
<dbReference type="PANTHER" id="PTHR10529">
    <property type="entry name" value="AP COMPLEX SUBUNIT MU"/>
    <property type="match status" value="1"/>
</dbReference>
<dbReference type="Gene3D" id="2.60.40.1170">
    <property type="entry name" value="Mu homology domain, subdomain B"/>
    <property type="match status" value="1"/>
</dbReference>
<proteinExistence type="inferred from homology"/>
<keyword evidence="3" id="KW-0963">Cytoplasm</keyword>
<feature type="region of interest" description="Disordered" evidence="5">
    <location>
        <begin position="430"/>
        <end position="522"/>
    </location>
</feature>
<feature type="domain" description="MHD" evidence="7">
    <location>
        <begin position="1217"/>
        <end position="1527"/>
    </location>
</feature>
<dbReference type="InterPro" id="IPR025574">
    <property type="entry name" value="Nucleoporin_FG_rpt"/>
</dbReference>
<evidence type="ECO:0000256" key="1">
    <source>
        <dbReference type="ARBA" id="ARBA00004496"/>
    </source>
</evidence>
<reference evidence="8" key="2">
    <citation type="submission" date="2024-01" db="EMBL/GenBank/DDBJ databases">
        <authorList>
            <person name="He J."/>
            <person name="Wang M."/>
            <person name="Zheng J."/>
            <person name="Liu Z."/>
        </authorList>
    </citation>
    <scope>NUCLEOTIDE SEQUENCE</scope>
    <source>
        <strain evidence="8">ZL_2023a</strain>
        <tissue evidence="8">Muscle</tissue>
    </source>
</reference>
<dbReference type="Pfam" id="PF13634">
    <property type="entry name" value="Nucleoporin_FG"/>
    <property type="match status" value="3"/>
</dbReference>
<evidence type="ECO:0000259" key="6">
    <source>
        <dbReference type="PROSITE" id="PS51070"/>
    </source>
</evidence>
<feature type="compositionally biased region" description="Low complexity" evidence="5">
    <location>
        <begin position="669"/>
        <end position="684"/>
    </location>
</feature>
<keyword evidence="4" id="KW-0254">Endocytosis</keyword>